<name>A0A7J5TSI1_9BACT</name>
<dbReference type="InterPro" id="IPR000312">
    <property type="entry name" value="Glycosyl_Trfase_fam3"/>
</dbReference>
<dbReference type="AlphaFoldDB" id="A0A7J5TSI1"/>
<dbReference type="GO" id="GO:0000162">
    <property type="term" value="P:L-tryptophan biosynthetic process"/>
    <property type="evidence" value="ECO:0007669"/>
    <property type="project" value="UniProtKB-UniRule"/>
</dbReference>
<feature type="binding site" evidence="3">
    <location>
        <position position="79"/>
    </location>
    <ligand>
        <name>5-phospho-alpha-D-ribose 1-diphosphate</name>
        <dbReference type="ChEBI" id="CHEBI:58017"/>
    </ligand>
</feature>
<comment type="catalytic activity">
    <reaction evidence="3">
        <text>N-(5-phospho-beta-D-ribosyl)anthranilate + diphosphate = 5-phospho-alpha-D-ribose 1-diphosphate + anthranilate</text>
        <dbReference type="Rhea" id="RHEA:11768"/>
        <dbReference type="ChEBI" id="CHEBI:16567"/>
        <dbReference type="ChEBI" id="CHEBI:18277"/>
        <dbReference type="ChEBI" id="CHEBI:33019"/>
        <dbReference type="ChEBI" id="CHEBI:58017"/>
        <dbReference type="EC" id="2.4.2.18"/>
    </reaction>
</comment>
<feature type="binding site" evidence="3">
    <location>
        <begin position="107"/>
        <end position="115"/>
    </location>
    <ligand>
        <name>5-phospho-alpha-D-ribose 1-diphosphate</name>
        <dbReference type="ChEBI" id="CHEBI:58017"/>
    </ligand>
</feature>
<comment type="subunit">
    <text evidence="3">Homodimer.</text>
</comment>
<dbReference type="EMBL" id="WELI01000017">
    <property type="protein sequence ID" value="KAB7726169.1"/>
    <property type="molecule type" value="Genomic_DNA"/>
</dbReference>
<evidence type="ECO:0000313" key="7">
    <source>
        <dbReference type="Proteomes" id="UP000488299"/>
    </source>
</evidence>
<dbReference type="Gene3D" id="1.20.970.10">
    <property type="entry name" value="Transferase, Pyrimidine Nucleoside Phosphorylase, Chain C"/>
    <property type="match status" value="1"/>
</dbReference>
<dbReference type="Pfam" id="PF00591">
    <property type="entry name" value="Glycos_transf_3"/>
    <property type="match status" value="1"/>
</dbReference>
<dbReference type="UniPathway" id="UPA00035">
    <property type="reaction ID" value="UER00041"/>
</dbReference>
<feature type="binding site" evidence="3">
    <location>
        <begin position="89"/>
        <end position="92"/>
    </location>
    <ligand>
        <name>5-phospho-alpha-D-ribose 1-diphosphate</name>
        <dbReference type="ChEBI" id="CHEBI:58017"/>
    </ligand>
</feature>
<proteinExistence type="inferred from homology"/>
<dbReference type="HAMAP" id="MF_00211">
    <property type="entry name" value="TrpD"/>
    <property type="match status" value="1"/>
</dbReference>
<evidence type="ECO:0000259" key="4">
    <source>
        <dbReference type="Pfam" id="PF00591"/>
    </source>
</evidence>
<feature type="binding site" evidence="3">
    <location>
        <position position="110"/>
    </location>
    <ligand>
        <name>anthranilate</name>
        <dbReference type="ChEBI" id="CHEBI:16567"/>
        <label>1</label>
    </ligand>
</feature>
<dbReference type="RefSeq" id="WP_152126970.1">
    <property type="nucleotide sequence ID" value="NZ_WELI01000017.1"/>
</dbReference>
<keyword evidence="3" id="KW-0460">Magnesium</keyword>
<evidence type="ECO:0000259" key="5">
    <source>
        <dbReference type="Pfam" id="PF02885"/>
    </source>
</evidence>
<feature type="binding site" evidence="3">
    <location>
        <position position="224"/>
    </location>
    <ligand>
        <name>Mg(2+)</name>
        <dbReference type="ChEBI" id="CHEBI:18420"/>
        <label>2</label>
    </ligand>
</feature>
<feature type="binding site" evidence="3">
    <location>
        <position position="87"/>
    </location>
    <ligand>
        <name>5-phospho-alpha-D-ribose 1-diphosphate</name>
        <dbReference type="ChEBI" id="CHEBI:58017"/>
    </ligand>
</feature>
<dbReference type="SUPFAM" id="SSF52418">
    <property type="entry name" value="Nucleoside phosphorylase/phosphoribosyltransferase catalytic domain"/>
    <property type="match status" value="1"/>
</dbReference>
<feature type="domain" description="Glycosyl transferase family 3" evidence="4">
    <location>
        <begin position="74"/>
        <end position="320"/>
    </location>
</feature>
<feature type="binding site" evidence="3">
    <location>
        <position position="91"/>
    </location>
    <ligand>
        <name>Mg(2+)</name>
        <dbReference type="ChEBI" id="CHEBI:18420"/>
        <label>1</label>
    </ligand>
</feature>
<dbReference type="PANTHER" id="PTHR43285">
    <property type="entry name" value="ANTHRANILATE PHOSPHORIBOSYLTRANSFERASE"/>
    <property type="match status" value="1"/>
</dbReference>
<dbReference type="GO" id="GO:0005829">
    <property type="term" value="C:cytosol"/>
    <property type="evidence" value="ECO:0007669"/>
    <property type="project" value="TreeGrafter"/>
</dbReference>
<feature type="binding site" evidence="3">
    <location>
        <position position="79"/>
    </location>
    <ligand>
        <name>anthranilate</name>
        <dbReference type="ChEBI" id="CHEBI:16567"/>
        <label>1</label>
    </ligand>
</feature>
<dbReference type="Pfam" id="PF02885">
    <property type="entry name" value="Glycos_trans_3N"/>
    <property type="match status" value="1"/>
</dbReference>
<comment type="similarity">
    <text evidence="3">Belongs to the anthranilate phosphoribosyltransferase family.</text>
</comment>
<feature type="binding site" evidence="3">
    <location>
        <position position="224"/>
    </location>
    <ligand>
        <name>Mg(2+)</name>
        <dbReference type="ChEBI" id="CHEBI:18420"/>
        <label>1</label>
    </ligand>
</feature>
<sequence length="328" mass="35960">MKAILNHLFEHKTLTKEQANQVLLGIGRGEYNTAQIASFLTVYMMRSIRIEEMEGFRDAMLELCLPIDLSAYDPMDLCGTGGDGKDTFNISTLSAFVVAGAGQRVAKHGNHGVSSLCGSSTVMEYLGYQFTNDIGELERRIETAGICFLHAPLFHPAMKNVAPIRRDLGVKTFFNVLGPMINPTKPRKQLVGVFNLELARLYAYLYQQTDTRFSVIHALDGYDEISLTGPFKVISNRTEEMLNPAHLGLDTLSAESLSGGETVEESARIFMSVLKNEATPAQKQAVLANSAMALLVSDRVATREEAVALAKESIESGRALECFTKLVA</sequence>
<comment type="pathway">
    <text evidence="3">Amino-acid biosynthesis; L-tryptophan biosynthesis; L-tryptophan from chorismate: step 2/5.</text>
</comment>
<gene>
    <name evidence="3 6" type="primary">trpD</name>
    <name evidence="6" type="ORF">F5984_25155</name>
</gene>
<dbReference type="InterPro" id="IPR005940">
    <property type="entry name" value="Anthranilate_Pribosyl_Tfrase"/>
</dbReference>
<dbReference type="NCBIfam" id="TIGR01245">
    <property type="entry name" value="trpD"/>
    <property type="match status" value="1"/>
</dbReference>
<evidence type="ECO:0000256" key="3">
    <source>
        <dbReference type="HAMAP-Rule" id="MF_00211"/>
    </source>
</evidence>
<dbReference type="InterPro" id="IPR035902">
    <property type="entry name" value="Nuc_phospho_transferase"/>
</dbReference>
<feature type="binding site" evidence="3">
    <location>
        <position position="119"/>
    </location>
    <ligand>
        <name>5-phospho-alpha-D-ribose 1-diphosphate</name>
        <dbReference type="ChEBI" id="CHEBI:58017"/>
    </ligand>
</feature>
<comment type="caution">
    <text evidence="6">The sequence shown here is derived from an EMBL/GenBank/DDBJ whole genome shotgun (WGS) entry which is preliminary data.</text>
</comment>
<dbReference type="InterPro" id="IPR017459">
    <property type="entry name" value="Glycosyl_Trfase_fam3_N_dom"/>
</dbReference>
<feature type="domain" description="Glycosyl transferase family 3 N-terminal" evidence="5">
    <location>
        <begin position="3"/>
        <end position="63"/>
    </location>
</feature>
<evidence type="ECO:0000313" key="6">
    <source>
        <dbReference type="EMBL" id="KAB7726169.1"/>
    </source>
</evidence>
<comment type="function">
    <text evidence="3">Catalyzes the transfer of the phosphoribosyl group of 5-phosphorylribose-1-pyrophosphate (PRPP) to anthranilate to yield N-(5'-phosphoribosyl)-anthranilate (PRA).</text>
</comment>
<accession>A0A7J5TSI1</accession>
<keyword evidence="3" id="KW-0479">Metal-binding</keyword>
<keyword evidence="3" id="KW-0822">Tryptophan biosynthesis</keyword>
<feature type="binding site" evidence="3">
    <location>
        <position position="223"/>
    </location>
    <ligand>
        <name>Mg(2+)</name>
        <dbReference type="ChEBI" id="CHEBI:18420"/>
        <label>2</label>
    </ligand>
</feature>
<feature type="binding site" evidence="3">
    <location>
        <begin position="82"/>
        <end position="83"/>
    </location>
    <ligand>
        <name>5-phospho-alpha-D-ribose 1-diphosphate</name>
        <dbReference type="ChEBI" id="CHEBI:58017"/>
    </ligand>
</feature>
<comment type="cofactor">
    <cofactor evidence="3">
        <name>Mg(2+)</name>
        <dbReference type="ChEBI" id="CHEBI:18420"/>
    </cofactor>
    <text evidence="3">Binds 2 magnesium ions per monomer.</text>
</comment>
<protein>
    <recommendedName>
        <fullName evidence="3">Anthranilate phosphoribosyltransferase</fullName>
        <ecNumber evidence="3">2.4.2.18</ecNumber>
    </recommendedName>
</protein>
<keyword evidence="1 3" id="KW-0328">Glycosyltransferase</keyword>
<dbReference type="SUPFAM" id="SSF47648">
    <property type="entry name" value="Nucleoside phosphorylase/phosphoribosyltransferase N-terminal domain"/>
    <property type="match status" value="1"/>
</dbReference>
<keyword evidence="3" id="KW-0028">Amino-acid biosynthesis</keyword>
<evidence type="ECO:0000256" key="2">
    <source>
        <dbReference type="ARBA" id="ARBA00022679"/>
    </source>
</evidence>
<evidence type="ECO:0000256" key="1">
    <source>
        <dbReference type="ARBA" id="ARBA00022676"/>
    </source>
</evidence>
<dbReference type="GO" id="GO:0000287">
    <property type="term" value="F:magnesium ion binding"/>
    <property type="evidence" value="ECO:0007669"/>
    <property type="project" value="UniProtKB-UniRule"/>
</dbReference>
<reference evidence="6 7" key="1">
    <citation type="submission" date="2019-10" db="EMBL/GenBank/DDBJ databases">
        <title>Rudanella paleaurantiibacter sp. nov., isolated from sludge.</title>
        <authorList>
            <person name="Xu S.Q."/>
        </authorList>
    </citation>
    <scope>NUCLEOTIDE SEQUENCE [LARGE SCALE GENOMIC DNA]</scope>
    <source>
        <strain evidence="6 7">HX-22-17</strain>
    </source>
</reference>
<feature type="binding site" evidence="3">
    <location>
        <position position="165"/>
    </location>
    <ligand>
        <name>anthranilate</name>
        <dbReference type="ChEBI" id="CHEBI:16567"/>
        <label>2</label>
    </ligand>
</feature>
<keyword evidence="2 3" id="KW-0808">Transferase</keyword>
<dbReference type="EC" id="2.4.2.18" evidence="3"/>
<dbReference type="Proteomes" id="UP000488299">
    <property type="component" value="Unassembled WGS sequence"/>
</dbReference>
<comment type="caution">
    <text evidence="3">Lacks conserved residue(s) required for the propagation of feature annotation.</text>
</comment>
<dbReference type="Gene3D" id="3.40.1030.10">
    <property type="entry name" value="Nucleoside phosphorylase/phosphoribosyltransferase catalytic domain"/>
    <property type="match status" value="1"/>
</dbReference>
<keyword evidence="3" id="KW-0057">Aromatic amino acid biosynthesis</keyword>
<dbReference type="GO" id="GO:0004048">
    <property type="term" value="F:anthranilate phosphoribosyltransferase activity"/>
    <property type="evidence" value="ECO:0007669"/>
    <property type="project" value="UniProtKB-UniRule"/>
</dbReference>
<dbReference type="PANTHER" id="PTHR43285:SF2">
    <property type="entry name" value="ANTHRANILATE PHOSPHORIBOSYLTRANSFERASE"/>
    <property type="match status" value="1"/>
</dbReference>
<organism evidence="6 7">
    <name type="scientific">Rudanella paleaurantiibacter</name>
    <dbReference type="NCBI Taxonomy" id="2614655"/>
    <lineage>
        <taxon>Bacteria</taxon>
        <taxon>Pseudomonadati</taxon>
        <taxon>Bacteroidota</taxon>
        <taxon>Cytophagia</taxon>
        <taxon>Cytophagales</taxon>
        <taxon>Cytophagaceae</taxon>
        <taxon>Rudanella</taxon>
    </lineage>
</organism>
<dbReference type="InterPro" id="IPR036320">
    <property type="entry name" value="Glycosyl_Trfase_fam3_N_dom_sf"/>
</dbReference>
<keyword evidence="7" id="KW-1185">Reference proteome</keyword>